<reference evidence="5" key="1">
    <citation type="submission" date="2020-09" db="EMBL/GenBank/DDBJ databases">
        <title>Comparative genome analyses of four rice-infecting Rhizoctonia solani isolates reveal extensive enrichment of homogalacturonan modification genes.</title>
        <authorList>
            <person name="Lee D.-Y."/>
            <person name="Jeon J."/>
            <person name="Kim K.-T."/>
            <person name="Cheong K."/>
            <person name="Song H."/>
            <person name="Choi G."/>
            <person name="Ko J."/>
            <person name="Opiyo S.O."/>
            <person name="Zuo S."/>
            <person name="Madhav S."/>
            <person name="Lee Y.-H."/>
            <person name="Wang G.-L."/>
        </authorList>
    </citation>
    <scope>NUCLEOTIDE SEQUENCE</scope>
    <source>
        <strain evidence="5">AG1-IA YN-7</strain>
    </source>
</reference>
<keyword evidence="1 3" id="KW-0853">WD repeat</keyword>
<dbReference type="Pfam" id="PF00400">
    <property type="entry name" value="WD40"/>
    <property type="match status" value="14"/>
</dbReference>
<dbReference type="InterPro" id="IPR027417">
    <property type="entry name" value="P-loop_NTPase"/>
</dbReference>
<keyword evidence="2" id="KW-0677">Repeat</keyword>
<dbReference type="SMART" id="SM00320">
    <property type="entry name" value="WD40"/>
    <property type="match status" value="14"/>
</dbReference>
<dbReference type="PANTHER" id="PTHR22847:SF637">
    <property type="entry name" value="WD REPEAT DOMAIN 5B"/>
    <property type="match status" value="1"/>
</dbReference>
<comment type="caution">
    <text evidence="5">The sequence shown here is derived from an EMBL/GenBank/DDBJ whole genome shotgun (WGS) entry which is preliminary data.</text>
</comment>
<dbReference type="PROSITE" id="PS00678">
    <property type="entry name" value="WD_REPEATS_1"/>
    <property type="match status" value="5"/>
</dbReference>
<dbReference type="CDD" id="cd00200">
    <property type="entry name" value="WD40"/>
    <property type="match status" value="2"/>
</dbReference>
<dbReference type="InterPro" id="IPR019775">
    <property type="entry name" value="WD40_repeat_CS"/>
</dbReference>
<feature type="repeat" description="WD" evidence="3">
    <location>
        <begin position="1062"/>
        <end position="1096"/>
    </location>
</feature>
<dbReference type="PRINTS" id="PR00320">
    <property type="entry name" value="GPROTEINBRPT"/>
</dbReference>
<dbReference type="InterPro" id="IPR056884">
    <property type="entry name" value="NPHP3-like_N"/>
</dbReference>
<accession>A0A8H7H1T7</accession>
<gene>
    <name evidence="5" type="ORF">RHS04_08393</name>
</gene>
<evidence type="ECO:0000259" key="4">
    <source>
        <dbReference type="Pfam" id="PF24883"/>
    </source>
</evidence>
<feature type="repeat" description="WD" evidence="3">
    <location>
        <begin position="975"/>
        <end position="1016"/>
    </location>
</feature>
<evidence type="ECO:0000256" key="2">
    <source>
        <dbReference type="ARBA" id="ARBA00022737"/>
    </source>
</evidence>
<feature type="repeat" description="WD" evidence="3">
    <location>
        <begin position="1292"/>
        <end position="1333"/>
    </location>
</feature>
<dbReference type="PROSITE" id="PS50294">
    <property type="entry name" value="WD_REPEATS_REGION"/>
    <property type="match status" value="10"/>
</dbReference>
<evidence type="ECO:0000256" key="3">
    <source>
        <dbReference type="PROSITE-ProRule" id="PRU00221"/>
    </source>
</evidence>
<dbReference type="PROSITE" id="PS50082">
    <property type="entry name" value="WD_REPEATS_2"/>
    <property type="match status" value="11"/>
</dbReference>
<dbReference type="PANTHER" id="PTHR22847">
    <property type="entry name" value="WD40 REPEAT PROTEIN"/>
    <property type="match status" value="1"/>
</dbReference>
<feature type="repeat" description="WD" evidence="3">
    <location>
        <begin position="1419"/>
        <end position="1460"/>
    </location>
</feature>
<name>A0A8H7H1T7_9AGAM</name>
<dbReference type="Gene3D" id="3.40.50.300">
    <property type="entry name" value="P-loop containing nucleotide triphosphate hydrolases"/>
    <property type="match status" value="1"/>
</dbReference>
<evidence type="ECO:0000313" key="5">
    <source>
        <dbReference type="EMBL" id="KAF8671235.1"/>
    </source>
</evidence>
<proteinExistence type="predicted"/>
<feature type="repeat" description="WD" evidence="3">
    <location>
        <begin position="1019"/>
        <end position="1051"/>
    </location>
</feature>
<feature type="repeat" description="WD" evidence="3">
    <location>
        <begin position="1504"/>
        <end position="1534"/>
    </location>
</feature>
<dbReference type="Pfam" id="PF24883">
    <property type="entry name" value="NPHP3_N"/>
    <property type="match status" value="1"/>
</dbReference>
<feature type="domain" description="Nephrocystin 3-like N-terminal" evidence="4">
    <location>
        <begin position="387"/>
        <end position="544"/>
    </location>
</feature>
<feature type="repeat" description="WD" evidence="3">
    <location>
        <begin position="1109"/>
        <end position="1150"/>
    </location>
</feature>
<feature type="repeat" description="WD" evidence="3">
    <location>
        <begin position="1154"/>
        <end position="1195"/>
    </location>
</feature>
<dbReference type="InterPro" id="IPR036322">
    <property type="entry name" value="WD40_repeat_dom_sf"/>
</dbReference>
<dbReference type="SUPFAM" id="SSF50998">
    <property type="entry name" value="Quinoprotein alcohol dehydrogenase-like"/>
    <property type="match status" value="1"/>
</dbReference>
<dbReference type="Gene3D" id="2.130.10.10">
    <property type="entry name" value="YVTN repeat-like/Quinoprotein amine dehydrogenase"/>
    <property type="match status" value="4"/>
</dbReference>
<dbReference type="InterPro" id="IPR020472">
    <property type="entry name" value="WD40_PAC1"/>
</dbReference>
<dbReference type="SUPFAM" id="SSF50978">
    <property type="entry name" value="WD40 repeat-like"/>
    <property type="match status" value="1"/>
</dbReference>
<dbReference type="InterPro" id="IPR015943">
    <property type="entry name" value="WD40/YVTN_repeat-like_dom_sf"/>
</dbReference>
<dbReference type="Proteomes" id="UP000650582">
    <property type="component" value="Unassembled WGS sequence"/>
</dbReference>
<evidence type="ECO:0000313" key="6">
    <source>
        <dbReference type="Proteomes" id="UP000650582"/>
    </source>
</evidence>
<feature type="repeat" description="WD" evidence="3">
    <location>
        <begin position="1196"/>
        <end position="1230"/>
    </location>
</feature>
<dbReference type="InterPro" id="IPR001680">
    <property type="entry name" value="WD40_rpt"/>
</dbReference>
<evidence type="ECO:0000256" key="1">
    <source>
        <dbReference type="ARBA" id="ARBA00022574"/>
    </source>
</evidence>
<sequence length="1632" mass="180777">MDPPSAMPPNSPTHTDEQSRCWITTPEINISHVKADPECKFSGQIFVDEDVVCSLPWIESTFPLKWSGLLPWSAPLSSEITFRVCRSVKDKSRHYYFPPFSIPDVDETGELTLALSEARWSATIRFLTLKAAEHSFPSTLEKLNLLENEREAPSPEAAEKGLFKHVLQFTRFATEPLAQALPEPTMKMTLVIVMNTWELLDQQAQLDERIKNILQNLICIRDVNDMTHRVSSSALASAIGSSEEPIRCILWLLEQISIYMHNQLSTNNLVCIPTDKEEHGDTDSVDEDLARLKDLAVSFRDSWMPMGALQDTNNPVYNDQPDITNQGTYAEATIPDRADSFGMLNHGASSAIDPHEILDLLRPAEPSGYDPDQACLDGTREAILATLIKWTQTRHTSESLMWVSGQVGMGKTAIATSLCQRLYNAQTLAGSFFCRNDGESNNPLQLFNNLIHAIAIRCAPYALEVTNAIRLDRGLCTSHLGMRYEYLVKRPLQRLSSLSISAPLVLVIDGLDQCGSDKHSLGTLEKLDEMSRLVSWLKVVVTARPVITIQEYFENNCLHKSVLHLQDYDASQDIRAYIEDRFAALARKERWAEGAIDRLHSMSCGVFLWASTVVEYIRSSRISSLPRLKKILNNQRSPVTEYFDTLYTSTLGAAIENDEDEVKEALLRCVGAIIAISEREPLAMPDLEYLMIVAGSVDRLILEQIVKSLGPLVHTKDDHRIRFYHPSFKDFITTPSRSGPFCIQLSQYDAEPTVCCLRIMHRDLRFNICGLETSHLLNSEVPDLQDRIEAYIGPALKYACTHWIDHFIASPDERALNEIKKLLEGPQMMYWIEAMSLLGCVNEAIAGCSKLMSLELARFNTYRQVVLWIRDIHRFLLSFYDVISTSTPHIYVSALAFAPSGSLTAQRMRPHFPNTLSVSQTKDSPWHPCVRSTFYQQPVQCLSISPDGSMAITGHPDGSLHMRDALVGTPIGSPLVGHTSPVTCVAHSSSSHLAASGSHDAMVRIWDLADQNRAKCHALTGHSGSVNSIAFCCSTNILASGSSDRTIRLWDTDCMRQIGEPYTGHSDSVTSIVFSPNGNKLVSGSSDRTIQVWSVDIVDQKLCVNPLVITGHSDSITCVAVSPDGTKIASGSIDKTVRLWNTPDGKDIGYARPRVKHHASISCIRFSPCSKRIVSSSLDGMIQLHDAESMSPMANTCQHANSVNAVEFSSNGLYVISGSSNMTTRMWEIDRLPRNSSCDRDMAVGSLVGHTSGIYCIAISNDGTRIISGAYSPENNIRMWDAQTGNLIGSPLTGHSGSVYGVAISPDNTHILSGSYDRTLKLWDTATQTAIHSYQHTSAIRCVAFSPDGTLVAFGCDGGDVYMFEAAGWKVPGTALRHSSSYALSVAFSPDGATLASAYSDGTIALWNVATRSRSKIPLSGHTRWVRSVAFSPCGTQLASGSNDQTVRLWNVKTGDMIRELKGHTNFVMSVAFSHNGLYIASGSYDKTVRVWNAKTGELIGQPFAEHSNWVNAVAFSPNDNYLISGSDDKTIRVRTLGRGNASIERPNHTKHGFPWPTNPYDLSYHTQYRGWVTQDQHSLAFWLPPYDQEPGQFLSPSADDPYPQTFIDYSNFVRGTEWTDVASEAIRSRPN</sequence>
<dbReference type="SUPFAM" id="SSF52540">
    <property type="entry name" value="P-loop containing nucleoside triphosphate hydrolases"/>
    <property type="match status" value="1"/>
</dbReference>
<protein>
    <submittedName>
        <fullName evidence="5">WD40 repeat-like protein</fullName>
    </submittedName>
</protein>
<feature type="repeat" description="WD" evidence="3">
    <location>
        <begin position="1376"/>
        <end position="1417"/>
    </location>
</feature>
<organism evidence="5 6">
    <name type="scientific">Rhizoctonia solani</name>
    <dbReference type="NCBI Taxonomy" id="456999"/>
    <lineage>
        <taxon>Eukaryota</taxon>
        <taxon>Fungi</taxon>
        <taxon>Dikarya</taxon>
        <taxon>Basidiomycota</taxon>
        <taxon>Agaricomycotina</taxon>
        <taxon>Agaricomycetes</taxon>
        <taxon>Cantharellales</taxon>
        <taxon>Ceratobasidiaceae</taxon>
        <taxon>Rhizoctonia</taxon>
    </lineage>
</organism>
<feature type="repeat" description="WD" evidence="3">
    <location>
        <begin position="1461"/>
        <end position="1502"/>
    </location>
</feature>
<dbReference type="InterPro" id="IPR011047">
    <property type="entry name" value="Quinoprotein_ADH-like_sf"/>
</dbReference>
<dbReference type="GO" id="GO:1990234">
    <property type="term" value="C:transferase complex"/>
    <property type="evidence" value="ECO:0007669"/>
    <property type="project" value="UniProtKB-ARBA"/>
</dbReference>
<dbReference type="EMBL" id="JACYCC010000219">
    <property type="protein sequence ID" value="KAF8671235.1"/>
    <property type="molecule type" value="Genomic_DNA"/>
</dbReference>